<proteinExistence type="predicted"/>
<dbReference type="AlphaFoldDB" id="A0A6B3LTC3"/>
<accession>A0A6B3LTC3</accession>
<evidence type="ECO:0000313" key="2">
    <source>
        <dbReference type="EMBL" id="NEM98255.1"/>
    </source>
</evidence>
<gene>
    <name evidence="2" type="ORF">GXP69_11160</name>
</gene>
<organism evidence="2 3">
    <name type="scientific">Pontibacter burrus</name>
    <dbReference type="NCBI Taxonomy" id="2704466"/>
    <lineage>
        <taxon>Bacteria</taxon>
        <taxon>Pseudomonadati</taxon>
        <taxon>Bacteroidota</taxon>
        <taxon>Cytophagia</taxon>
        <taxon>Cytophagales</taxon>
        <taxon>Hymenobacteraceae</taxon>
        <taxon>Pontibacter</taxon>
    </lineage>
</organism>
<evidence type="ECO:0000313" key="3">
    <source>
        <dbReference type="Proteomes" id="UP000474777"/>
    </source>
</evidence>
<dbReference type="Proteomes" id="UP000474777">
    <property type="component" value="Unassembled WGS sequence"/>
</dbReference>
<sequence>MKANKPLKEAIFRAPETTDENKQPQQEQLYHMGTDPKNVKTTKQPSQDLINESHRNRMETFQQLREMDQDVVGKIKDKKK</sequence>
<dbReference type="RefSeq" id="WP_163915139.1">
    <property type="nucleotide sequence ID" value="NZ_JAAGWD010000004.1"/>
</dbReference>
<dbReference type="EMBL" id="JAAGWD010000004">
    <property type="protein sequence ID" value="NEM98255.1"/>
    <property type="molecule type" value="Genomic_DNA"/>
</dbReference>
<feature type="compositionally biased region" description="Polar residues" evidence="1">
    <location>
        <begin position="39"/>
        <end position="50"/>
    </location>
</feature>
<reference evidence="2 3" key="1">
    <citation type="submission" date="2020-02" db="EMBL/GenBank/DDBJ databases">
        <authorList>
            <person name="Kim M.K."/>
        </authorList>
    </citation>
    <scope>NUCLEOTIDE SEQUENCE [LARGE SCALE GENOMIC DNA]</scope>
    <source>
        <strain evidence="2 3">BT327</strain>
    </source>
</reference>
<name>A0A6B3LTC3_9BACT</name>
<feature type="region of interest" description="Disordered" evidence="1">
    <location>
        <begin position="1"/>
        <end position="52"/>
    </location>
</feature>
<feature type="compositionally biased region" description="Basic and acidic residues" evidence="1">
    <location>
        <begin position="1"/>
        <end position="11"/>
    </location>
</feature>
<evidence type="ECO:0000256" key="1">
    <source>
        <dbReference type="SAM" id="MobiDB-lite"/>
    </source>
</evidence>
<keyword evidence="3" id="KW-1185">Reference proteome</keyword>
<comment type="caution">
    <text evidence="2">The sequence shown here is derived from an EMBL/GenBank/DDBJ whole genome shotgun (WGS) entry which is preliminary data.</text>
</comment>
<protein>
    <submittedName>
        <fullName evidence="2">Uncharacterized protein</fullName>
    </submittedName>
</protein>